<proteinExistence type="predicted"/>
<dbReference type="InterPro" id="IPR021352">
    <property type="entry name" value="DUF2971"/>
</dbReference>
<organism evidence="1 2">
    <name type="scientific">Phaeobacter inhibens</name>
    <dbReference type="NCBI Taxonomy" id="221822"/>
    <lineage>
        <taxon>Bacteria</taxon>
        <taxon>Pseudomonadati</taxon>
        <taxon>Pseudomonadota</taxon>
        <taxon>Alphaproteobacteria</taxon>
        <taxon>Rhodobacterales</taxon>
        <taxon>Roseobacteraceae</taxon>
        <taxon>Phaeobacter</taxon>
    </lineage>
</organism>
<dbReference type="Pfam" id="PF11185">
    <property type="entry name" value="DUF2971"/>
    <property type="match status" value="1"/>
</dbReference>
<dbReference type="Proteomes" id="UP000236536">
    <property type="component" value="Chromosome"/>
</dbReference>
<dbReference type="RefSeq" id="WP_102858948.1">
    <property type="nucleotide sequence ID" value="NZ_CP010599.1"/>
</dbReference>
<keyword evidence="2" id="KW-1185">Reference proteome</keyword>
<gene>
    <name evidence="1" type="ORF">PhaeoP66_00951</name>
</gene>
<reference evidence="1 2" key="2">
    <citation type="journal article" date="2017" name="Int. J. Syst. Evol. Microbiol.">
        <title>Adaptation of Surface-Associated Bacteria to the Open Ocean: A Genomically Distinct Subpopulation of Phaeobacter gallaeciensis Colonizes Pacific Mesozooplankton.</title>
        <authorList>
            <person name="Freese H.M."/>
            <person name="Methner A."/>
            <person name="Overmann J."/>
        </authorList>
    </citation>
    <scope>NUCLEOTIDE SEQUENCE [LARGE SCALE GENOMIC DNA]</scope>
    <source>
        <strain evidence="1 2">P66</strain>
    </source>
</reference>
<name>A0ABN5GJY9_9RHOB</name>
<sequence length="293" mass="32990">MAYLEFEPREPLFQFTSVEGFKGIIDSKALWFSDLKSLNDPREVIFGLGRIRTVVEQVIDGNSGFDRSIVGPVLEYCYKYVKQTNLYTCSFCPVGDLMPLWQHYGNQGAGLAIGFRPRSIMDIPARVQKVEYVNERTSTEDLKVKLASVLEPFLRLKVSPTLEQKLDIASTIAASCTSTKHSSWEHEREIRAVYAQSSQKEATNFLSNITSMNADGSVHKWRDPLVRESQVGEVKYLPFKFGKMSGGNFDFSGAIHTVFVGSKSSISAPEVESLLKSEGFRNFEVIPSECIWR</sequence>
<evidence type="ECO:0000313" key="2">
    <source>
        <dbReference type="Proteomes" id="UP000236536"/>
    </source>
</evidence>
<evidence type="ECO:0008006" key="3">
    <source>
        <dbReference type="Google" id="ProtNLM"/>
    </source>
</evidence>
<accession>A0ABN5GJY9</accession>
<reference evidence="1 2" key="1">
    <citation type="journal article" date="2017" name="Genome Biol. Evol.">
        <title>Trajectories and Drivers of Genome Evolution in Surface-Associated Marine Phaeobacter.</title>
        <authorList>
            <person name="Freese H.M."/>
            <person name="Sikorski J."/>
            <person name="Bunk B."/>
            <person name="Scheuner C."/>
            <person name="Meier-Kolthoff J.P."/>
            <person name="Sproer C."/>
            <person name="Gram L."/>
            <person name="Overmann J."/>
        </authorList>
    </citation>
    <scope>NUCLEOTIDE SEQUENCE [LARGE SCALE GENOMIC DNA]</scope>
    <source>
        <strain evidence="1 2">P66</strain>
    </source>
</reference>
<dbReference type="EMBL" id="CP010705">
    <property type="protein sequence ID" value="AUQ93755.1"/>
    <property type="molecule type" value="Genomic_DNA"/>
</dbReference>
<evidence type="ECO:0000313" key="1">
    <source>
        <dbReference type="EMBL" id="AUQ93755.1"/>
    </source>
</evidence>
<protein>
    <recommendedName>
        <fullName evidence="3">DUF2971 domain-containing protein</fullName>
    </recommendedName>
</protein>